<organism evidence="2 3">
    <name type="scientific">Oryza sativa subsp. japonica</name>
    <name type="common">Rice</name>
    <dbReference type="NCBI Taxonomy" id="39947"/>
    <lineage>
        <taxon>Eukaryota</taxon>
        <taxon>Viridiplantae</taxon>
        <taxon>Streptophyta</taxon>
        <taxon>Embryophyta</taxon>
        <taxon>Tracheophyta</taxon>
        <taxon>Spermatophyta</taxon>
        <taxon>Magnoliopsida</taxon>
        <taxon>Liliopsida</taxon>
        <taxon>Poales</taxon>
        <taxon>Poaceae</taxon>
        <taxon>BOP clade</taxon>
        <taxon>Oryzoideae</taxon>
        <taxon>Oryzeae</taxon>
        <taxon>Oryzinae</taxon>
        <taxon>Oryza</taxon>
        <taxon>Oryza sativa</taxon>
    </lineage>
</organism>
<evidence type="ECO:0000313" key="2">
    <source>
        <dbReference type="EMBL" id="CAE04467.3"/>
    </source>
</evidence>
<dbReference type="Proteomes" id="UP000000763">
    <property type="component" value="Chromosome 4"/>
</dbReference>
<sequence length="182" mass="20009">MGHPRLQAGPARPDSWWAVPGREAQPMGRHGPARSANRAVQARWLVGRAWPCLGRAFWPSILPDDDDDDDGGRRPHRRVVPVLAPLPHQASTLLILDDTDLLPNDDDDGEDRTAPTSSCCPVLSPHLGAAKGTHRRAGTRIVVLSPCSVFSLPRASRSSCCSACWRRSFPYQRASYQGQIYL</sequence>
<feature type="region of interest" description="Disordered" evidence="1">
    <location>
        <begin position="1"/>
        <end position="34"/>
    </location>
</feature>
<feature type="compositionally biased region" description="Acidic residues" evidence="1">
    <location>
        <begin position="99"/>
        <end position="110"/>
    </location>
</feature>
<feature type="region of interest" description="Disordered" evidence="1">
    <location>
        <begin position="99"/>
        <end position="120"/>
    </location>
</feature>
<accession>Q7XMS9</accession>
<reference evidence="3" key="1">
    <citation type="journal article" date="2005" name="Nature">
        <title>The map-based sequence of the rice genome.</title>
        <authorList>
            <consortium name="International rice genome sequencing project (IRGSP)"/>
            <person name="Matsumoto T."/>
            <person name="Wu J."/>
            <person name="Kanamori H."/>
            <person name="Katayose Y."/>
            <person name="Fujisawa M."/>
            <person name="Namiki N."/>
            <person name="Mizuno H."/>
            <person name="Yamamoto K."/>
            <person name="Antonio B.A."/>
            <person name="Baba T."/>
            <person name="Sakata K."/>
            <person name="Nagamura Y."/>
            <person name="Aoki H."/>
            <person name="Arikawa K."/>
            <person name="Arita K."/>
            <person name="Bito T."/>
            <person name="Chiden Y."/>
            <person name="Fujitsuka N."/>
            <person name="Fukunaka R."/>
            <person name="Hamada M."/>
            <person name="Harada C."/>
            <person name="Hayashi A."/>
            <person name="Hijishita S."/>
            <person name="Honda M."/>
            <person name="Hosokawa S."/>
            <person name="Ichikawa Y."/>
            <person name="Idonuma A."/>
            <person name="Iijima M."/>
            <person name="Ikeda M."/>
            <person name="Ikeno M."/>
            <person name="Ito K."/>
            <person name="Ito S."/>
            <person name="Ito T."/>
            <person name="Ito Y."/>
            <person name="Ito Y."/>
            <person name="Iwabuchi A."/>
            <person name="Kamiya K."/>
            <person name="Karasawa W."/>
            <person name="Kurita K."/>
            <person name="Katagiri S."/>
            <person name="Kikuta A."/>
            <person name="Kobayashi H."/>
            <person name="Kobayashi N."/>
            <person name="Machita K."/>
            <person name="Maehara T."/>
            <person name="Masukawa M."/>
            <person name="Mizubayashi T."/>
            <person name="Mukai Y."/>
            <person name="Nagasaki H."/>
            <person name="Nagata Y."/>
            <person name="Naito S."/>
            <person name="Nakashima M."/>
            <person name="Nakama Y."/>
            <person name="Nakamichi Y."/>
            <person name="Nakamura M."/>
            <person name="Meguro A."/>
            <person name="Negishi M."/>
            <person name="Ohta I."/>
            <person name="Ohta T."/>
            <person name="Okamoto M."/>
            <person name="Ono N."/>
            <person name="Saji S."/>
            <person name="Sakaguchi M."/>
            <person name="Sakai K."/>
            <person name="Shibata M."/>
            <person name="Shimokawa T."/>
            <person name="Song J."/>
            <person name="Takazaki Y."/>
            <person name="Terasawa K."/>
            <person name="Tsugane M."/>
            <person name="Tsuji K."/>
            <person name="Ueda S."/>
            <person name="Waki K."/>
            <person name="Yamagata H."/>
            <person name="Yamamoto M."/>
            <person name="Yamamoto S."/>
            <person name="Yamane H."/>
            <person name="Yoshiki S."/>
            <person name="Yoshihara R."/>
            <person name="Yukawa K."/>
            <person name="Zhong H."/>
            <person name="Yano M."/>
            <person name="Yuan Q."/>
            <person name="Ouyang S."/>
            <person name="Liu J."/>
            <person name="Jones K.M."/>
            <person name="Gansberger K."/>
            <person name="Moffat K."/>
            <person name="Hill J."/>
            <person name="Bera J."/>
            <person name="Fadrosh D."/>
            <person name="Jin S."/>
            <person name="Johri S."/>
            <person name="Kim M."/>
            <person name="Overton L."/>
            <person name="Reardon M."/>
            <person name="Tsitrin T."/>
            <person name="Vuong H."/>
            <person name="Weaver B."/>
            <person name="Ciecko A."/>
            <person name="Tallon L."/>
            <person name="Jackson J."/>
            <person name="Pai G."/>
            <person name="Aken S.V."/>
            <person name="Utterback T."/>
            <person name="Reidmuller S."/>
            <person name="Feldblyum T."/>
            <person name="Hsiao J."/>
            <person name="Zismann V."/>
            <person name="Iobst S."/>
            <person name="de Vazeille A.R."/>
            <person name="Buell C.R."/>
            <person name="Ying K."/>
            <person name="Li Y."/>
            <person name="Lu T."/>
            <person name="Huang Y."/>
            <person name="Zhao Q."/>
            <person name="Feng Q."/>
            <person name="Zhang L."/>
            <person name="Zhu J."/>
            <person name="Weng Q."/>
            <person name="Mu J."/>
            <person name="Lu Y."/>
            <person name="Fan D."/>
            <person name="Liu Y."/>
            <person name="Guan J."/>
            <person name="Zhang Y."/>
            <person name="Yu S."/>
            <person name="Liu X."/>
            <person name="Zhang Y."/>
            <person name="Hong G."/>
            <person name="Han B."/>
            <person name="Choisne N."/>
            <person name="Demange N."/>
            <person name="Orjeda G."/>
            <person name="Samain S."/>
            <person name="Cattolico L."/>
            <person name="Pelletier E."/>
            <person name="Couloux A."/>
            <person name="Segurens B."/>
            <person name="Wincker P."/>
            <person name="D'Hont A."/>
            <person name="Scarpelli C."/>
            <person name="Weissenbach J."/>
            <person name="Salanoubat M."/>
            <person name="Quetier F."/>
            <person name="Yu Y."/>
            <person name="Kim H.R."/>
            <person name="Rambo T."/>
            <person name="Currie J."/>
            <person name="Collura K."/>
            <person name="Luo M."/>
            <person name="Yang T."/>
            <person name="Ammiraju J.S.S."/>
            <person name="Engler F."/>
            <person name="Soderlund C."/>
            <person name="Wing R.A."/>
            <person name="Palmer L.E."/>
            <person name="de la Bastide M."/>
            <person name="Spiegel L."/>
            <person name="Nascimento L."/>
            <person name="Zutavern T."/>
            <person name="O'Shaughnessy A."/>
            <person name="Dike S."/>
            <person name="Dedhia N."/>
            <person name="Preston R."/>
            <person name="Balija V."/>
            <person name="McCombie W.R."/>
            <person name="Chow T."/>
            <person name="Chen H."/>
            <person name="Chung M."/>
            <person name="Chen C."/>
            <person name="Shaw J."/>
            <person name="Wu H."/>
            <person name="Hsiao K."/>
            <person name="Chao Y."/>
            <person name="Chu M."/>
            <person name="Cheng C."/>
            <person name="Hour A."/>
            <person name="Lee P."/>
            <person name="Lin S."/>
            <person name="Lin Y."/>
            <person name="Liou J."/>
            <person name="Liu S."/>
            <person name="Hsing Y."/>
            <person name="Raghuvanshi S."/>
            <person name="Mohanty A."/>
            <person name="Bharti A.K."/>
            <person name="Gaur A."/>
            <person name="Gupta V."/>
            <person name="Kumar D."/>
            <person name="Ravi V."/>
            <person name="Vij S."/>
            <person name="Kapur A."/>
            <person name="Khurana P."/>
            <person name="Khurana P."/>
            <person name="Khurana J.P."/>
            <person name="Tyagi A.K."/>
            <person name="Gaikwad K."/>
            <person name="Singh A."/>
            <person name="Dalal V."/>
            <person name="Srivastava S."/>
            <person name="Dixit A."/>
            <person name="Pal A.K."/>
            <person name="Ghazi I.A."/>
            <person name="Yadav M."/>
            <person name="Pandit A."/>
            <person name="Bhargava A."/>
            <person name="Sureshbabu K."/>
            <person name="Batra K."/>
            <person name="Sharma T.R."/>
            <person name="Mohapatra T."/>
            <person name="Singh N.K."/>
            <person name="Messing J."/>
            <person name="Nelson A.B."/>
            <person name="Fuks G."/>
            <person name="Kavchok S."/>
            <person name="Keizer G."/>
            <person name="Linton E."/>
            <person name="Llaca V."/>
            <person name="Song R."/>
            <person name="Tanyolac B."/>
            <person name="Young S."/>
            <person name="Ho-Il K."/>
            <person name="Hahn J.H."/>
            <person name="Sangsakoo G."/>
            <person name="Vanavichit A."/>
            <person name="de Mattos Luiz.A.T."/>
            <person name="Zimmer P.D."/>
            <person name="Malone G."/>
            <person name="Dellagostin O."/>
            <person name="de Oliveira A.C."/>
            <person name="Bevan M."/>
            <person name="Bancroft I."/>
            <person name="Minx P."/>
            <person name="Cordum H."/>
            <person name="Wilson R."/>
            <person name="Cheng Z."/>
            <person name="Jin W."/>
            <person name="Jiang J."/>
            <person name="Leong S.A."/>
            <person name="Iwama H."/>
            <person name="Gojobori T."/>
            <person name="Itoh T."/>
            <person name="Niimura Y."/>
            <person name="Fujii Y."/>
            <person name="Habara T."/>
            <person name="Sakai H."/>
            <person name="Sato Y."/>
            <person name="Wilson G."/>
            <person name="Kumar K."/>
            <person name="McCouch S."/>
            <person name="Juretic N."/>
            <person name="Hoen D."/>
            <person name="Wright S."/>
            <person name="Bruskiewich R."/>
            <person name="Bureau T."/>
            <person name="Miyao A."/>
            <person name="Hirochika H."/>
            <person name="Nishikawa T."/>
            <person name="Kadowaki K."/>
            <person name="Sugiura M."/>
            <person name="Burr B."/>
            <person name="Sasaki T."/>
        </authorList>
    </citation>
    <scope>NUCLEOTIDE SEQUENCE [LARGE SCALE GENOMIC DNA]</scope>
    <source>
        <strain evidence="3">cv. Nipponbare</strain>
    </source>
</reference>
<gene>
    <name evidence="2" type="primary">OSJNBa0029L02.8</name>
</gene>
<protein>
    <submittedName>
        <fullName evidence="2">OSJNBa0029L02.8 protein</fullName>
    </submittedName>
</protein>
<evidence type="ECO:0000313" key="3">
    <source>
        <dbReference type="Proteomes" id="UP000000763"/>
    </source>
</evidence>
<dbReference type="EMBL" id="AL662962">
    <property type="protein sequence ID" value="CAE04467.3"/>
    <property type="molecule type" value="Genomic_DNA"/>
</dbReference>
<evidence type="ECO:0000256" key="1">
    <source>
        <dbReference type="SAM" id="MobiDB-lite"/>
    </source>
</evidence>
<proteinExistence type="predicted"/>
<reference evidence="3" key="2">
    <citation type="journal article" date="2008" name="Nucleic Acids Res.">
        <title>The rice annotation project database (RAP-DB): 2008 update.</title>
        <authorList>
            <consortium name="The rice annotation project (RAP)"/>
        </authorList>
    </citation>
    <scope>GENOME REANNOTATION</scope>
    <source>
        <strain evidence="3">cv. Nipponbare</strain>
    </source>
</reference>
<dbReference type="AlphaFoldDB" id="Q7XMS9"/>
<name>Q7XMS9_ORYSJ</name>